<dbReference type="InterPro" id="IPR016185">
    <property type="entry name" value="PreATP-grasp_dom_sf"/>
</dbReference>
<dbReference type="FunFam" id="2.40.50.100:FF:000003">
    <property type="entry name" value="Acetyl-CoA carboxylase biotin carboxyl carrier protein"/>
    <property type="match status" value="1"/>
</dbReference>
<dbReference type="InterPro" id="IPR000089">
    <property type="entry name" value="Biotin_lipoyl"/>
</dbReference>
<dbReference type="InterPro" id="IPR005482">
    <property type="entry name" value="Biotin_COase_C"/>
</dbReference>
<dbReference type="InterPro" id="IPR011761">
    <property type="entry name" value="ATP-grasp"/>
</dbReference>
<proteinExistence type="predicted"/>
<evidence type="ECO:0000256" key="2">
    <source>
        <dbReference type="ARBA" id="ARBA00003761"/>
    </source>
</evidence>
<evidence type="ECO:0000256" key="8">
    <source>
        <dbReference type="ARBA" id="ARBA00022840"/>
    </source>
</evidence>
<evidence type="ECO:0008006" key="21">
    <source>
        <dbReference type="Google" id="ProtNLM"/>
    </source>
</evidence>
<dbReference type="NCBIfam" id="NF006761">
    <property type="entry name" value="PRK09282.1"/>
    <property type="match status" value="1"/>
</dbReference>
<keyword evidence="10" id="KW-0511">Multifunctional enzyme</keyword>
<dbReference type="Pfam" id="PF02436">
    <property type="entry name" value="PYC_OADA"/>
    <property type="match status" value="1"/>
</dbReference>
<evidence type="ECO:0000256" key="7">
    <source>
        <dbReference type="ARBA" id="ARBA00022741"/>
    </source>
</evidence>
<dbReference type="InterPro" id="IPR000891">
    <property type="entry name" value="PYR_CT"/>
</dbReference>
<feature type="domain" description="Lipoyl-binding" evidence="15">
    <location>
        <begin position="1160"/>
        <end position="1235"/>
    </location>
</feature>
<dbReference type="CDD" id="cd06850">
    <property type="entry name" value="biotinyl_domain"/>
    <property type="match status" value="1"/>
</dbReference>
<dbReference type="Pfam" id="PF00364">
    <property type="entry name" value="Biotin_lipoyl"/>
    <property type="match status" value="1"/>
</dbReference>
<dbReference type="InterPro" id="IPR005930">
    <property type="entry name" value="Pyruv_COase"/>
</dbReference>
<feature type="compositionally biased region" description="Basic and acidic residues" evidence="14">
    <location>
        <begin position="1260"/>
        <end position="1269"/>
    </location>
</feature>
<dbReference type="PROSITE" id="PS00188">
    <property type="entry name" value="BIOTIN"/>
    <property type="match status" value="1"/>
</dbReference>
<evidence type="ECO:0000256" key="12">
    <source>
        <dbReference type="ARBA" id="ARBA00062964"/>
    </source>
</evidence>
<evidence type="ECO:0000259" key="16">
    <source>
        <dbReference type="PROSITE" id="PS50975"/>
    </source>
</evidence>
<dbReference type="NCBIfam" id="TIGR01235">
    <property type="entry name" value="pyruv_carbox"/>
    <property type="match status" value="1"/>
</dbReference>
<dbReference type="GO" id="GO:0046872">
    <property type="term" value="F:metal ion binding"/>
    <property type="evidence" value="ECO:0007669"/>
    <property type="project" value="UniProtKB-KW"/>
</dbReference>
<dbReference type="Gene3D" id="3.20.20.70">
    <property type="entry name" value="Aldolase class I"/>
    <property type="match status" value="1"/>
</dbReference>
<dbReference type="Pfam" id="PF00289">
    <property type="entry name" value="Biotin_carb_N"/>
    <property type="match status" value="1"/>
</dbReference>
<dbReference type="PROSITE" id="PS50975">
    <property type="entry name" value="ATP_GRASP"/>
    <property type="match status" value="1"/>
</dbReference>
<dbReference type="SUPFAM" id="SSF56059">
    <property type="entry name" value="Glutathione synthetase ATP-binding domain-like"/>
    <property type="match status" value="1"/>
</dbReference>
<dbReference type="FunFam" id="3.30.470.20:FF:000012">
    <property type="entry name" value="Pyruvate carboxylase"/>
    <property type="match status" value="1"/>
</dbReference>
<dbReference type="Proteomes" id="UP000650467">
    <property type="component" value="Unassembled WGS sequence"/>
</dbReference>
<reference evidence="19" key="1">
    <citation type="journal article" date="2020" name="bioRxiv">
        <title>Comparative genomics of Chlamydomonas.</title>
        <authorList>
            <person name="Craig R.J."/>
            <person name="Hasan A.R."/>
            <person name="Ness R.W."/>
            <person name="Keightley P.D."/>
        </authorList>
    </citation>
    <scope>NUCLEOTIDE SEQUENCE</scope>
    <source>
        <strain evidence="19">SAG 7.73</strain>
    </source>
</reference>
<dbReference type="InterPro" id="IPR005479">
    <property type="entry name" value="CPAse_ATP-bd"/>
</dbReference>
<comment type="caution">
    <text evidence="19">The sequence shown here is derived from an EMBL/GenBank/DDBJ whole genome shotgun (WGS) entry which is preliminary data.</text>
</comment>
<comment type="subunit">
    <text evidence="12">Acetyl-CoA carboxylase is a heterohexamer composed of biotin carboxyl carrier protein, biotin carboxylase and two subunits each of ACCase subunit alpha and ACCase plastid-coded subunit beta (accD).</text>
</comment>
<sequence length="1269" mass="137242">MQLRSGVKGSVASGRNAQQPKPAVSRVGGARRGVASTKLVATVPGVQAQRSAPASRSRAVTVRAEQHGAGEDGMRLAHTGEVPFKKILCANRGEIAIRIFRAGTELGLRTVAVYSPADRLQPHRYKADEAYCVGNADMQPVSCYLDMDAIIKIAKEAEVDAIHPGYGFLSENAAFARKCAEAGIVFIGPKPETIEAMGDKTAARRAAVECGVSIVPGTNNPLSSPDEARDFATKYGYPVILKAAMGGGGRGMRVVRHESEMSDAFIRASNEARSAFGDGRMFVEKYVEEPRHIEIQIMADHYGNVVHLYERDCSVQRRHQKVVEVAPAPKLPNSTRKALYDDAVKLARHVGYRNAGTVEFMVDKDGKHYFLEVNPRVQVEHTITEEITGVDIVQSQIKIAGGASLTSLGLGTQADVPPVYGFAIQCRVTSEDPEQNFQPDTGRLEAYRMPGGPGIRMDGAVTTGNVISRYYDSMLAKVIASAPTFKMATQKMQRALAEFQIRGIKTNIPFLENVMRHPDFLSGEATTFFIEQHQRELFNFERHGSLRSSKLLTYLADMVVNGPDHPGAIGAPPSKFVPAALAIPDELVGAASLSGWRDVLQREGPDGWAKAVRAHKGVLITDTTMRDAHQSLLATRMRTHDMLKAAPATAAILNQAGSLEMWGGATFDVSLRFLHECPWRRLERLRELIPNVPFQMLFRGANAVGYTSYPDNVVRAFVSEAVRSGVDIFRIFDSLNYVDNLRFGMDAVRDAGGVVEATLCYTGDITNPKSRYQLDYYLDLAEKLVEHGCHALAIKDMAGLLKPRAATILVGALRARFPNTVIHVHTHDSAGTGVATQLAAAAAGADIIDCCVDSMSGLTSQPSMGAIVNALHGTPLDTGVHPAHLLPLSNYWESTRELYAPFESNMKAVSSDVYVHEMPGGQYTNLKFQAMSLGLGEEWSNICTAYAGANRALGDIVKVTPSSKVVGDLAQFMVQNGLDEKTLVERAENLSFPSSVVEFMQGYLGQPAFGFPEPLRSRVLKGKHTIEGRPGASLGAMDLAGLEYRLKEKYGGGAISHRDVLSAALYPKVFDEYMTHVLKYSDLIEKLPTRAFLTPLEEDEEVEFEIAKGVAANIKYKAVGELQPNGKREVFFEANGVPRVVEVGDKKAEMVMGKKAVREKADLAVLGSVGAPMAGTIIEVSVKTGSLVKPGQQLVVMNAMKMETAICAPVAGVITQVAVEKNDALDAGDLVVYIDTAAVGAVEDPLSSGSDDDDEVQPEGGKKEPALAA</sequence>
<dbReference type="SUPFAM" id="SSF52440">
    <property type="entry name" value="PreATP-grasp domain"/>
    <property type="match status" value="1"/>
</dbReference>
<dbReference type="PANTHER" id="PTHR43778:SF2">
    <property type="entry name" value="PYRUVATE CARBOXYLASE, MITOCHONDRIAL"/>
    <property type="match status" value="1"/>
</dbReference>
<feature type="region of interest" description="Disordered" evidence="14">
    <location>
        <begin position="1243"/>
        <end position="1269"/>
    </location>
</feature>
<feature type="domain" description="Biotin carboxylation" evidence="17">
    <location>
        <begin position="83"/>
        <end position="535"/>
    </location>
</feature>
<evidence type="ECO:0000256" key="5">
    <source>
        <dbReference type="ARBA" id="ARBA00022598"/>
    </source>
</evidence>
<evidence type="ECO:0000313" key="20">
    <source>
        <dbReference type="Proteomes" id="UP000650467"/>
    </source>
</evidence>
<dbReference type="EMBL" id="JAEHOC010000031">
    <property type="protein sequence ID" value="KAG2429374.1"/>
    <property type="molecule type" value="Genomic_DNA"/>
</dbReference>
<evidence type="ECO:0000259" key="17">
    <source>
        <dbReference type="PROSITE" id="PS50979"/>
    </source>
</evidence>
<organism evidence="19 20">
    <name type="scientific">Chlamydomonas incerta</name>
    <dbReference type="NCBI Taxonomy" id="51695"/>
    <lineage>
        <taxon>Eukaryota</taxon>
        <taxon>Viridiplantae</taxon>
        <taxon>Chlorophyta</taxon>
        <taxon>core chlorophytes</taxon>
        <taxon>Chlorophyceae</taxon>
        <taxon>CS clade</taxon>
        <taxon>Chlamydomonadales</taxon>
        <taxon>Chlamydomonadaceae</taxon>
        <taxon>Chlamydomonas</taxon>
    </lineage>
</organism>
<dbReference type="GO" id="GO:0006094">
    <property type="term" value="P:gluconeogenesis"/>
    <property type="evidence" value="ECO:0007669"/>
    <property type="project" value="UniProtKB-UniPathway"/>
</dbReference>
<dbReference type="PROSITE" id="PS50968">
    <property type="entry name" value="BIOTINYL_LIPOYL"/>
    <property type="match status" value="1"/>
</dbReference>
<evidence type="ECO:0000256" key="3">
    <source>
        <dbReference type="ARBA" id="ARBA00004742"/>
    </source>
</evidence>
<dbReference type="Gene3D" id="2.40.50.100">
    <property type="match status" value="1"/>
</dbReference>
<dbReference type="Pfam" id="PF02786">
    <property type="entry name" value="CPSase_L_D2"/>
    <property type="match status" value="1"/>
</dbReference>
<evidence type="ECO:0000256" key="9">
    <source>
        <dbReference type="ARBA" id="ARBA00023267"/>
    </source>
</evidence>
<dbReference type="InterPro" id="IPR003379">
    <property type="entry name" value="Carboxylase_cons_dom"/>
</dbReference>
<keyword evidence="20" id="KW-1185">Reference proteome</keyword>
<evidence type="ECO:0000259" key="18">
    <source>
        <dbReference type="PROSITE" id="PS50991"/>
    </source>
</evidence>
<evidence type="ECO:0000256" key="4">
    <source>
        <dbReference type="ARBA" id="ARBA00022432"/>
    </source>
</evidence>
<dbReference type="GO" id="GO:0004075">
    <property type="term" value="F:biotin carboxylase activity"/>
    <property type="evidence" value="ECO:0007669"/>
    <property type="project" value="UniProtKB-EC"/>
</dbReference>
<keyword evidence="8 13" id="KW-0067">ATP-binding</keyword>
<dbReference type="InterPro" id="IPR013785">
    <property type="entry name" value="Aldolase_TIM"/>
</dbReference>
<dbReference type="GO" id="GO:0004736">
    <property type="term" value="F:pyruvate carboxylase activity"/>
    <property type="evidence" value="ECO:0007669"/>
    <property type="project" value="InterPro"/>
</dbReference>
<keyword evidence="7 13" id="KW-0547">Nucleotide-binding</keyword>
<dbReference type="Pfam" id="PF02785">
    <property type="entry name" value="Biotin_carb_C"/>
    <property type="match status" value="1"/>
</dbReference>
<dbReference type="SUPFAM" id="SSF51230">
    <property type="entry name" value="Single hybrid motif"/>
    <property type="match status" value="1"/>
</dbReference>
<dbReference type="InterPro" id="IPR005481">
    <property type="entry name" value="BC-like_N"/>
</dbReference>
<dbReference type="NCBIfam" id="NF009554">
    <property type="entry name" value="PRK12999.1"/>
    <property type="match status" value="1"/>
</dbReference>
<feature type="domain" description="ATP-grasp" evidence="16">
    <location>
        <begin position="206"/>
        <end position="401"/>
    </location>
</feature>
<dbReference type="InterPro" id="IPR001882">
    <property type="entry name" value="Biotin_BS"/>
</dbReference>
<comment type="function">
    <text evidence="2">This protein is a component of the acetyl coenzyme A carboxylase complex; first, biotin carboxylase catalyzes the carboxylation of the carrier protein and then the transcarboxylase transfers the carboxyl group to form malonyl-CoA.</text>
</comment>
<evidence type="ECO:0000256" key="6">
    <source>
        <dbReference type="ARBA" id="ARBA00022723"/>
    </source>
</evidence>
<keyword evidence="4" id="KW-0312">Gluconeogenesis</keyword>
<feature type="region of interest" description="Disordered" evidence="14">
    <location>
        <begin position="1"/>
        <end position="30"/>
    </location>
</feature>
<evidence type="ECO:0000256" key="1">
    <source>
        <dbReference type="ARBA" id="ARBA00001953"/>
    </source>
</evidence>
<name>A0A835VXN2_CHLIN</name>
<protein>
    <recommendedName>
        <fullName evidence="21">Pyruvate carboxylase</fullName>
    </recommendedName>
</protein>
<dbReference type="GO" id="GO:0005737">
    <property type="term" value="C:cytoplasm"/>
    <property type="evidence" value="ECO:0007669"/>
    <property type="project" value="TreeGrafter"/>
</dbReference>
<dbReference type="SMART" id="SM00878">
    <property type="entry name" value="Biotin_carb_C"/>
    <property type="match status" value="1"/>
</dbReference>
<dbReference type="PROSITE" id="PS50979">
    <property type="entry name" value="BC"/>
    <property type="match status" value="1"/>
</dbReference>
<dbReference type="InterPro" id="IPR011764">
    <property type="entry name" value="Biotin_carboxylation_dom"/>
</dbReference>
<gene>
    <name evidence="19" type="ORF">HXX76_011139</name>
</gene>
<keyword evidence="5" id="KW-0436">Ligase</keyword>
<evidence type="ECO:0000256" key="14">
    <source>
        <dbReference type="SAM" id="MobiDB-lite"/>
    </source>
</evidence>
<accession>A0A835VXN2</accession>
<evidence type="ECO:0000256" key="13">
    <source>
        <dbReference type="PROSITE-ProRule" id="PRU00409"/>
    </source>
</evidence>
<dbReference type="PROSITE" id="PS00867">
    <property type="entry name" value="CPSASE_2"/>
    <property type="match status" value="1"/>
</dbReference>
<evidence type="ECO:0000256" key="10">
    <source>
        <dbReference type="ARBA" id="ARBA00023268"/>
    </source>
</evidence>
<feature type="domain" description="Pyruvate carboxyltransferase" evidence="18">
    <location>
        <begin position="618"/>
        <end position="886"/>
    </location>
</feature>
<dbReference type="GO" id="GO:0016421">
    <property type="term" value="F:CoA carboxylase activity"/>
    <property type="evidence" value="ECO:0007669"/>
    <property type="project" value="UniProtKB-ARBA"/>
</dbReference>
<dbReference type="CDD" id="cd07937">
    <property type="entry name" value="DRE_TIM_PC_TC_5S"/>
    <property type="match status" value="1"/>
</dbReference>
<dbReference type="FunFam" id="3.20.20.70:FF:000033">
    <property type="entry name" value="Pyruvate carboxylase"/>
    <property type="match status" value="1"/>
</dbReference>
<dbReference type="InterPro" id="IPR011053">
    <property type="entry name" value="Single_hybrid_motif"/>
</dbReference>
<evidence type="ECO:0000256" key="11">
    <source>
        <dbReference type="ARBA" id="ARBA00048600"/>
    </source>
</evidence>
<dbReference type="PROSITE" id="PS50991">
    <property type="entry name" value="PYR_CT"/>
    <property type="match status" value="1"/>
</dbReference>
<dbReference type="SUPFAM" id="SSF89000">
    <property type="entry name" value="post-HMGL domain-like"/>
    <property type="match status" value="1"/>
</dbReference>
<dbReference type="InterPro" id="IPR011054">
    <property type="entry name" value="Rudment_hybrid_motif"/>
</dbReference>
<dbReference type="SUPFAM" id="SSF51246">
    <property type="entry name" value="Rudiment single hybrid motif"/>
    <property type="match status" value="1"/>
</dbReference>
<keyword evidence="9" id="KW-0092">Biotin</keyword>
<dbReference type="InterPro" id="IPR055268">
    <property type="entry name" value="PCB-like"/>
</dbReference>
<dbReference type="PROSITE" id="PS00866">
    <property type="entry name" value="CPSASE_1"/>
    <property type="match status" value="1"/>
</dbReference>
<dbReference type="GO" id="GO:0005524">
    <property type="term" value="F:ATP binding"/>
    <property type="evidence" value="ECO:0007669"/>
    <property type="project" value="UniProtKB-UniRule"/>
</dbReference>
<keyword evidence="6" id="KW-0479">Metal-binding</keyword>
<dbReference type="FunFam" id="3.40.50.20:FF:000010">
    <property type="entry name" value="Propionyl-CoA carboxylase subunit alpha"/>
    <property type="match status" value="1"/>
</dbReference>
<dbReference type="AlphaFoldDB" id="A0A835VXN2"/>
<comment type="cofactor">
    <cofactor evidence="1">
        <name>biotin</name>
        <dbReference type="ChEBI" id="CHEBI:57586"/>
    </cofactor>
</comment>
<dbReference type="Pfam" id="PF00682">
    <property type="entry name" value="HMGL-like"/>
    <property type="match status" value="1"/>
</dbReference>
<dbReference type="PANTHER" id="PTHR43778">
    <property type="entry name" value="PYRUVATE CARBOXYLASE"/>
    <property type="match status" value="1"/>
</dbReference>
<dbReference type="SUPFAM" id="SSF51569">
    <property type="entry name" value="Aldolase"/>
    <property type="match status" value="1"/>
</dbReference>
<dbReference type="UniPathway" id="UPA00138"/>
<evidence type="ECO:0000259" key="15">
    <source>
        <dbReference type="PROSITE" id="PS50968"/>
    </source>
</evidence>
<dbReference type="FunFam" id="3.30.1490.20:FF:000018">
    <property type="entry name" value="Biotin carboxylase"/>
    <property type="match status" value="1"/>
</dbReference>
<dbReference type="Gene3D" id="3.30.470.20">
    <property type="entry name" value="ATP-grasp fold, B domain"/>
    <property type="match status" value="1"/>
</dbReference>
<evidence type="ECO:0000313" key="19">
    <source>
        <dbReference type="EMBL" id="KAG2429374.1"/>
    </source>
</evidence>
<dbReference type="OrthoDB" id="196847at2759"/>
<comment type="catalytic activity">
    <reaction evidence="11">
        <text>N(6)-biotinyl-L-lysyl-[protein] + hydrogencarbonate + ATP = N(6)-carboxybiotinyl-L-lysyl-[protein] + ADP + phosphate + H(+)</text>
        <dbReference type="Rhea" id="RHEA:13501"/>
        <dbReference type="Rhea" id="RHEA-COMP:10505"/>
        <dbReference type="Rhea" id="RHEA-COMP:10506"/>
        <dbReference type="ChEBI" id="CHEBI:15378"/>
        <dbReference type="ChEBI" id="CHEBI:17544"/>
        <dbReference type="ChEBI" id="CHEBI:30616"/>
        <dbReference type="ChEBI" id="CHEBI:43474"/>
        <dbReference type="ChEBI" id="CHEBI:83144"/>
        <dbReference type="ChEBI" id="CHEBI:83145"/>
        <dbReference type="ChEBI" id="CHEBI:456216"/>
        <dbReference type="EC" id="6.3.4.14"/>
    </reaction>
</comment>
<comment type="pathway">
    <text evidence="3">Carbohydrate biosynthesis; gluconeogenesis.</text>
</comment>